<evidence type="ECO:0000313" key="1">
    <source>
        <dbReference type="EMBL" id="SVB92065.1"/>
    </source>
</evidence>
<dbReference type="AlphaFoldDB" id="A0A382HY41"/>
<protein>
    <submittedName>
        <fullName evidence="1">Uncharacterized protein</fullName>
    </submittedName>
</protein>
<proteinExistence type="predicted"/>
<gene>
    <name evidence="1" type="ORF">METZ01_LOCUS244919</name>
</gene>
<accession>A0A382HY41</accession>
<dbReference type="EMBL" id="UINC01063925">
    <property type="protein sequence ID" value="SVB92065.1"/>
    <property type="molecule type" value="Genomic_DNA"/>
</dbReference>
<reference evidence="1" key="1">
    <citation type="submission" date="2018-05" db="EMBL/GenBank/DDBJ databases">
        <authorList>
            <person name="Lanie J.A."/>
            <person name="Ng W.-L."/>
            <person name="Kazmierczak K.M."/>
            <person name="Andrzejewski T.M."/>
            <person name="Davidsen T.M."/>
            <person name="Wayne K.J."/>
            <person name="Tettelin H."/>
            <person name="Glass J.I."/>
            <person name="Rusch D."/>
            <person name="Podicherti R."/>
            <person name="Tsui H.-C.T."/>
            <person name="Winkler M.E."/>
        </authorList>
    </citation>
    <scope>NUCLEOTIDE SEQUENCE</scope>
</reference>
<organism evidence="1">
    <name type="scientific">marine metagenome</name>
    <dbReference type="NCBI Taxonomy" id="408172"/>
    <lineage>
        <taxon>unclassified sequences</taxon>
        <taxon>metagenomes</taxon>
        <taxon>ecological metagenomes</taxon>
    </lineage>
</organism>
<sequence length="45" mass="4987">MPVQEMTLSLVVLVTTKSMPVQEMTLSLVVLVLTSLMVKLEPILM</sequence>
<name>A0A382HY41_9ZZZZ</name>